<evidence type="ECO:0000313" key="3">
    <source>
        <dbReference type="Proteomes" id="UP001148838"/>
    </source>
</evidence>
<comment type="caution">
    <text evidence="2">The sequence shown here is derived from an EMBL/GenBank/DDBJ whole genome shotgun (WGS) entry which is preliminary data.</text>
</comment>
<gene>
    <name evidence="2" type="ORF">ANN_09865</name>
</gene>
<name>A0ABQ8TPJ7_PERAM</name>
<evidence type="ECO:0000256" key="1">
    <source>
        <dbReference type="SAM" id="MobiDB-lite"/>
    </source>
</evidence>
<protein>
    <submittedName>
        <fullName evidence="2">Uncharacterized protein</fullName>
    </submittedName>
</protein>
<dbReference type="Proteomes" id="UP001148838">
    <property type="component" value="Unassembled WGS sequence"/>
</dbReference>
<feature type="region of interest" description="Disordered" evidence="1">
    <location>
        <begin position="141"/>
        <end position="174"/>
    </location>
</feature>
<accession>A0ABQ8TPJ7</accession>
<organism evidence="2 3">
    <name type="scientific">Periplaneta americana</name>
    <name type="common">American cockroach</name>
    <name type="synonym">Blatta americana</name>
    <dbReference type="NCBI Taxonomy" id="6978"/>
    <lineage>
        <taxon>Eukaryota</taxon>
        <taxon>Metazoa</taxon>
        <taxon>Ecdysozoa</taxon>
        <taxon>Arthropoda</taxon>
        <taxon>Hexapoda</taxon>
        <taxon>Insecta</taxon>
        <taxon>Pterygota</taxon>
        <taxon>Neoptera</taxon>
        <taxon>Polyneoptera</taxon>
        <taxon>Dictyoptera</taxon>
        <taxon>Blattodea</taxon>
        <taxon>Blattoidea</taxon>
        <taxon>Blattidae</taxon>
        <taxon>Blattinae</taxon>
        <taxon>Periplaneta</taxon>
    </lineage>
</organism>
<dbReference type="EMBL" id="JAJSOF020000005">
    <property type="protein sequence ID" value="KAJ4447856.1"/>
    <property type="molecule type" value="Genomic_DNA"/>
</dbReference>
<evidence type="ECO:0000313" key="2">
    <source>
        <dbReference type="EMBL" id="KAJ4447856.1"/>
    </source>
</evidence>
<sequence>MTGLCEDGNEPAGSLKAICKMYQLVPSATGWMDGIASPLHRHNNTDEGSHGCGPTSYHEPEGRWERPWYIALPPPTNDHIPRDPISVAAHSRFTPDANPKYEKETEVMKEGKCCYNGEMSPRSNTESYPGILLQLVEGKSLKKPQPGNLSQPGFQQGPARFTGRHCNRYSTAVE</sequence>
<keyword evidence="3" id="KW-1185">Reference proteome</keyword>
<proteinExistence type="predicted"/>
<reference evidence="2 3" key="1">
    <citation type="journal article" date="2022" name="Allergy">
        <title>Genome assembly and annotation of Periplaneta americana reveal a comprehensive cockroach allergen profile.</title>
        <authorList>
            <person name="Wang L."/>
            <person name="Xiong Q."/>
            <person name="Saelim N."/>
            <person name="Wang L."/>
            <person name="Nong W."/>
            <person name="Wan A.T."/>
            <person name="Shi M."/>
            <person name="Liu X."/>
            <person name="Cao Q."/>
            <person name="Hui J.H.L."/>
            <person name="Sookrung N."/>
            <person name="Leung T.F."/>
            <person name="Tungtrongchitr A."/>
            <person name="Tsui S.K.W."/>
        </authorList>
    </citation>
    <scope>NUCLEOTIDE SEQUENCE [LARGE SCALE GENOMIC DNA]</scope>
    <source>
        <strain evidence="2">PWHHKU_190912</strain>
    </source>
</reference>